<dbReference type="SUPFAM" id="SSF51735">
    <property type="entry name" value="NAD(P)-binding Rossmann-fold domains"/>
    <property type="match status" value="1"/>
</dbReference>
<dbReference type="PANTHER" id="PTHR11011:SF45">
    <property type="entry name" value="FATTY ACYL-COA REDUCTASE CG8306-RELATED"/>
    <property type="match status" value="1"/>
</dbReference>
<dbReference type="InterPro" id="IPR026055">
    <property type="entry name" value="FAR"/>
</dbReference>
<dbReference type="GO" id="GO:0005777">
    <property type="term" value="C:peroxisome"/>
    <property type="evidence" value="ECO:0007669"/>
    <property type="project" value="TreeGrafter"/>
</dbReference>
<dbReference type="EMBL" id="JAWWNJ010000009">
    <property type="protein sequence ID" value="KAK7048969.1"/>
    <property type="molecule type" value="Genomic_DNA"/>
</dbReference>
<dbReference type="Proteomes" id="UP001362999">
    <property type="component" value="Unassembled WGS sequence"/>
</dbReference>
<dbReference type="Gene3D" id="3.40.50.720">
    <property type="entry name" value="NAD(P)-binding Rossmann-like Domain"/>
    <property type="match status" value="1"/>
</dbReference>
<sequence>MHPTAAHDPLPFFHKQTIFLTGGTGLVGGCLLFKLAMKLDTGKIYALVRGSPERAVSQLRDIIPNQVDAILATNKVKLVVGDICEHKFGIDPVVLAEMARTVTVIIHSAASISLRTTQRECVEINCLPVLQLAQMSSSFENLSKFVFISTAYANSHLPDGVIEERIYPGGDAEQQLSRIMEAGSLAEGLAGFTHAYTLVKNITEQLLLSRNPHLPILIVRPTCIAPAISQPHPYYSRPGSSPGSGYVQRYMESPDSGVFHVSSFHPTGTNIVDEIPVDITANLILLHIMHDTRGIVHAGSESYVRRTLAQLHQTIIDHFPRRPGSRRPEFRYLSMSDRRVPQGRYAEFLKTFGRDWHFSNAASQKFVALEGPLSIALGDHDAGRFMDERAGLISADVVRRRSSKASAKL</sequence>
<dbReference type="GO" id="GO:0102965">
    <property type="term" value="F:alcohol-forming long-chain fatty acyl-CoA reductase activity"/>
    <property type="evidence" value="ECO:0007669"/>
    <property type="project" value="UniProtKB-EC"/>
</dbReference>
<comment type="similarity">
    <text evidence="1">Belongs to the fatty acyl-CoA reductase family.</text>
</comment>
<dbReference type="Pfam" id="PF07993">
    <property type="entry name" value="NAD_binding_4"/>
    <property type="match status" value="1"/>
</dbReference>
<comment type="function">
    <text evidence="1">Catalyzes the reduction of fatty acyl-CoA to fatty alcohols.</text>
</comment>
<keyword evidence="1" id="KW-0444">Lipid biosynthesis</keyword>
<keyword evidence="1" id="KW-0521">NADP</keyword>
<name>A0AAW0DDM4_9AGAR</name>
<protein>
    <recommendedName>
        <fullName evidence="1">Fatty acyl-CoA reductase</fullName>
        <ecNumber evidence="1">1.2.1.84</ecNumber>
    </recommendedName>
</protein>
<dbReference type="InterPro" id="IPR013120">
    <property type="entry name" value="FAR_NAD-bd"/>
</dbReference>
<dbReference type="GO" id="GO:0080019">
    <property type="term" value="F:alcohol-forming very long-chain fatty acyl-CoA reductase activity"/>
    <property type="evidence" value="ECO:0007669"/>
    <property type="project" value="InterPro"/>
</dbReference>
<keyword evidence="1" id="KW-0443">Lipid metabolism</keyword>
<comment type="catalytic activity">
    <reaction evidence="1">
        <text>a long-chain fatty acyl-CoA + 2 NADPH + 2 H(+) = a long-chain primary fatty alcohol + 2 NADP(+) + CoA</text>
        <dbReference type="Rhea" id="RHEA:52716"/>
        <dbReference type="ChEBI" id="CHEBI:15378"/>
        <dbReference type="ChEBI" id="CHEBI:57287"/>
        <dbReference type="ChEBI" id="CHEBI:57783"/>
        <dbReference type="ChEBI" id="CHEBI:58349"/>
        <dbReference type="ChEBI" id="CHEBI:77396"/>
        <dbReference type="ChEBI" id="CHEBI:83139"/>
        <dbReference type="EC" id="1.2.1.84"/>
    </reaction>
</comment>
<reference evidence="3 4" key="1">
    <citation type="journal article" date="2024" name="J Genomics">
        <title>Draft genome sequencing and assembly of Favolaschia claudopus CIRM-BRFM 2984 isolated from oak limbs.</title>
        <authorList>
            <person name="Navarro D."/>
            <person name="Drula E."/>
            <person name="Chaduli D."/>
            <person name="Cazenave R."/>
            <person name="Ahrendt S."/>
            <person name="Wang J."/>
            <person name="Lipzen A."/>
            <person name="Daum C."/>
            <person name="Barry K."/>
            <person name="Grigoriev I.V."/>
            <person name="Favel A."/>
            <person name="Rosso M.N."/>
            <person name="Martin F."/>
        </authorList>
    </citation>
    <scope>NUCLEOTIDE SEQUENCE [LARGE SCALE GENOMIC DNA]</scope>
    <source>
        <strain evidence="3 4">CIRM-BRFM 2984</strain>
    </source>
</reference>
<evidence type="ECO:0000313" key="4">
    <source>
        <dbReference type="Proteomes" id="UP001362999"/>
    </source>
</evidence>
<dbReference type="EC" id="1.2.1.84" evidence="1"/>
<evidence type="ECO:0000259" key="2">
    <source>
        <dbReference type="Pfam" id="PF07993"/>
    </source>
</evidence>
<evidence type="ECO:0000256" key="1">
    <source>
        <dbReference type="RuleBase" id="RU363097"/>
    </source>
</evidence>
<keyword evidence="1" id="KW-0560">Oxidoreductase</keyword>
<gene>
    <name evidence="3" type="ORF">R3P38DRAFT_1882758</name>
</gene>
<feature type="domain" description="Thioester reductase (TE)" evidence="2">
    <location>
        <begin position="20"/>
        <end position="284"/>
    </location>
</feature>
<dbReference type="PANTHER" id="PTHR11011">
    <property type="entry name" value="MALE STERILITY PROTEIN 2-RELATED"/>
    <property type="match status" value="1"/>
</dbReference>
<evidence type="ECO:0000313" key="3">
    <source>
        <dbReference type="EMBL" id="KAK7048969.1"/>
    </source>
</evidence>
<organism evidence="3 4">
    <name type="scientific">Favolaschia claudopus</name>
    <dbReference type="NCBI Taxonomy" id="2862362"/>
    <lineage>
        <taxon>Eukaryota</taxon>
        <taxon>Fungi</taxon>
        <taxon>Dikarya</taxon>
        <taxon>Basidiomycota</taxon>
        <taxon>Agaricomycotina</taxon>
        <taxon>Agaricomycetes</taxon>
        <taxon>Agaricomycetidae</taxon>
        <taxon>Agaricales</taxon>
        <taxon>Marasmiineae</taxon>
        <taxon>Mycenaceae</taxon>
        <taxon>Favolaschia</taxon>
    </lineage>
</organism>
<comment type="caution">
    <text evidence="3">The sequence shown here is derived from an EMBL/GenBank/DDBJ whole genome shotgun (WGS) entry which is preliminary data.</text>
</comment>
<accession>A0AAW0DDM4</accession>
<dbReference type="InterPro" id="IPR036291">
    <property type="entry name" value="NAD(P)-bd_dom_sf"/>
</dbReference>
<keyword evidence="4" id="KW-1185">Reference proteome</keyword>
<dbReference type="GO" id="GO:0035336">
    <property type="term" value="P:long-chain fatty-acyl-CoA metabolic process"/>
    <property type="evidence" value="ECO:0007669"/>
    <property type="project" value="TreeGrafter"/>
</dbReference>
<dbReference type="AlphaFoldDB" id="A0AAW0DDM4"/>
<proteinExistence type="inferred from homology"/>